<feature type="signal peptide" evidence="1">
    <location>
        <begin position="1"/>
        <end position="15"/>
    </location>
</feature>
<evidence type="ECO:0000256" key="1">
    <source>
        <dbReference type="SAM" id="SignalP"/>
    </source>
</evidence>
<dbReference type="AlphaFoldDB" id="A0A182W2X8"/>
<dbReference type="EnsemblMetazoa" id="AMIN004688-RA">
    <property type="protein sequence ID" value="AMIN004688-PA"/>
    <property type="gene ID" value="AMIN004688"/>
</dbReference>
<reference evidence="3" key="1">
    <citation type="submission" date="2013-03" db="EMBL/GenBank/DDBJ databases">
        <title>The Genome Sequence of Anopheles minimus MINIMUS1.</title>
        <authorList>
            <consortium name="The Broad Institute Genomics Platform"/>
            <person name="Neafsey D.E."/>
            <person name="Walton C."/>
            <person name="Walker B."/>
            <person name="Young S.K."/>
            <person name="Zeng Q."/>
            <person name="Gargeya S."/>
            <person name="Fitzgerald M."/>
            <person name="Haas B."/>
            <person name="Abouelleil A."/>
            <person name="Allen A.W."/>
            <person name="Alvarado L."/>
            <person name="Arachchi H.M."/>
            <person name="Berlin A.M."/>
            <person name="Chapman S.B."/>
            <person name="Gainer-Dewar J."/>
            <person name="Goldberg J."/>
            <person name="Griggs A."/>
            <person name="Gujja S."/>
            <person name="Hansen M."/>
            <person name="Howarth C."/>
            <person name="Imamovic A."/>
            <person name="Ireland A."/>
            <person name="Larimer J."/>
            <person name="McCowan C."/>
            <person name="Murphy C."/>
            <person name="Pearson M."/>
            <person name="Poon T.W."/>
            <person name="Priest M."/>
            <person name="Roberts A."/>
            <person name="Saif S."/>
            <person name="Shea T."/>
            <person name="Sisk P."/>
            <person name="Sykes S."/>
            <person name="Wortman J."/>
            <person name="Nusbaum C."/>
            <person name="Birren B."/>
        </authorList>
    </citation>
    <scope>NUCLEOTIDE SEQUENCE [LARGE SCALE GENOMIC DNA]</scope>
    <source>
        <strain evidence="3">MINIMUS1</strain>
    </source>
</reference>
<organism evidence="2 3">
    <name type="scientific">Anopheles minimus</name>
    <dbReference type="NCBI Taxonomy" id="112268"/>
    <lineage>
        <taxon>Eukaryota</taxon>
        <taxon>Metazoa</taxon>
        <taxon>Ecdysozoa</taxon>
        <taxon>Arthropoda</taxon>
        <taxon>Hexapoda</taxon>
        <taxon>Insecta</taxon>
        <taxon>Pterygota</taxon>
        <taxon>Neoptera</taxon>
        <taxon>Endopterygota</taxon>
        <taxon>Diptera</taxon>
        <taxon>Nematocera</taxon>
        <taxon>Culicoidea</taxon>
        <taxon>Culicidae</taxon>
        <taxon>Anophelinae</taxon>
        <taxon>Anopheles</taxon>
    </lineage>
</organism>
<sequence>MWRLSTLLLVAHCLAAVHLFGFKFVNPWPLCPANDKRLLSLFNLLCNTTQTSTITTRDACYGCFFRAGSLAAGPTQLAAISQCASLYLINTSYAVCATNLASSTTDLHRLPFQGIVTGLRPVTVSPTTVPTVDCYTGHCEFVQCIRRINGNMLINQCILQTLINRDLNVEAQRVGFYVNTTSCILAKARCDPYNPITGQLQQPLNVPAGTTGRTGSNSLQISLTGDIRIVSFPRKVAVGDAFCSSRTLLDQSTFGNSIC</sequence>
<proteinExistence type="predicted"/>
<reference evidence="2" key="2">
    <citation type="submission" date="2020-05" db="UniProtKB">
        <authorList>
            <consortium name="EnsemblMetazoa"/>
        </authorList>
    </citation>
    <scope>IDENTIFICATION</scope>
    <source>
        <strain evidence="2">MINIMUS1</strain>
    </source>
</reference>
<keyword evidence="1" id="KW-0732">Signal</keyword>
<feature type="chain" id="PRO_5013380213" evidence="1">
    <location>
        <begin position="16"/>
        <end position="259"/>
    </location>
</feature>
<name>A0A182W2X8_9DIPT</name>
<accession>A0A182W2X8</accession>
<dbReference type="Proteomes" id="UP000075920">
    <property type="component" value="Unassembled WGS sequence"/>
</dbReference>
<evidence type="ECO:0000313" key="3">
    <source>
        <dbReference type="Proteomes" id="UP000075920"/>
    </source>
</evidence>
<dbReference type="VEuPathDB" id="VectorBase:AMIN004688"/>
<protein>
    <submittedName>
        <fullName evidence="2">Uncharacterized protein</fullName>
    </submittedName>
</protein>
<keyword evidence="3" id="KW-1185">Reference proteome</keyword>
<evidence type="ECO:0000313" key="2">
    <source>
        <dbReference type="EnsemblMetazoa" id="AMIN004688-PA"/>
    </source>
</evidence>